<dbReference type="SUPFAM" id="SSF55821">
    <property type="entry name" value="YrdC/RibB"/>
    <property type="match status" value="1"/>
</dbReference>
<accession>A0A3S4DR17</accession>
<reference evidence="2 3" key="1">
    <citation type="submission" date="2018-12" db="EMBL/GenBank/DDBJ databases">
        <authorList>
            <consortium name="Pathogen Informatics"/>
        </authorList>
    </citation>
    <scope>NUCLEOTIDE SEQUENCE [LARGE SCALE GENOMIC DNA]</scope>
    <source>
        <strain evidence="2 3">NCTC11214</strain>
    </source>
</reference>
<dbReference type="PANTHER" id="PTHR42828">
    <property type="entry name" value="DHBP SYNTHASE RIBB-LIKE ALPHA/BETA DOMAIN-CONTAINING PROTEIN"/>
    <property type="match status" value="1"/>
</dbReference>
<dbReference type="PANTHER" id="PTHR42828:SF3">
    <property type="entry name" value="THREONYLCARBAMOYL-AMP SYNTHASE"/>
    <property type="match status" value="1"/>
</dbReference>
<dbReference type="Proteomes" id="UP000281391">
    <property type="component" value="Chromosome"/>
</dbReference>
<dbReference type="EMBL" id="LR134117">
    <property type="protein sequence ID" value="VDZ62752.1"/>
    <property type="molecule type" value="Genomic_DNA"/>
</dbReference>
<gene>
    <name evidence="2" type="primary">yciO_1</name>
    <name evidence="2" type="ORF">NCTC11214_04213</name>
</gene>
<dbReference type="GO" id="GO:0003725">
    <property type="term" value="F:double-stranded RNA binding"/>
    <property type="evidence" value="ECO:0007669"/>
    <property type="project" value="InterPro"/>
</dbReference>
<evidence type="ECO:0000313" key="2">
    <source>
        <dbReference type="EMBL" id="VDZ62752.1"/>
    </source>
</evidence>
<dbReference type="InterPro" id="IPR052532">
    <property type="entry name" value="SUA5_domain"/>
</dbReference>
<dbReference type="InterPro" id="IPR006070">
    <property type="entry name" value="Sua5-like_dom"/>
</dbReference>
<evidence type="ECO:0000313" key="3">
    <source>
        <dbReference type="Proteomes" id="UP000281391"/>
    </source>
</evidence>
<sequence length="88" mass="10026">MSQLFYIHPDNPQPRLINQAVEVLRKGGVIVYPTDSGYALGCKLEEKAAMERICRIRQLDGNHNFTLMVFAIFPSCPPMPMWITARFA</sequence>
<dbReference type="Gene3D" id="3.90.870.10">
    <property type="entry name" value="DHBP synthase"/>
    <property type="match status" value="1"/>
</dbReference>
<organism evidence="2 3">
    <name type="scientific">Serratia odorifera</name>
    <dbReference type="NCBI Taxonomy" id="618"/>
    <lineage>
        <taxon>Bacteria</taxon>
        <taxon>Pseudomonadati</taxon>
        <taxon>Pseudomonadota</taxon>
        <taxon>Gammaproteobacteria</taxon>
        <taxon>Enterobacterales</taxon>
        <taxon>Yersiniaceae</taxon>
        <taxon>Serratia</taxon>
    </lineage>
</organism>
<dbReference type="AlphaFoldDB" id="A0A3S4DR17"/>
<protein>
    <submittedName>
        <fullName evidence="2">Translation factor (SUA5)</fullName>
    </submittedName>
</protein>
<dbReference type="Pfam" id="PF01300">
    <property type="entry name" value="Sua5_yciO_yrdC"/>
    <property type="match status" value="1"/>
</dbReference>
<feature type="domain" description="YrdC-like" evidence="1">
    <location>
        <begin position="22"/>
        <end position="69"/>
    </location>
</feature>
<dbReference type="KEGG" id="sof:NCTC11214_04213"/>
<dbReference type="InterPro" id="IPR017945">
    <property type="entry name" value="DHBP_synth_RibB-like_a/b_dom"/>
</dbReference>
<name>A0A3S4DR17_SEROD</name>
<proteinExistence type="predicted"/>
<evidence type="ECO:0000259" key="1">
    <source>
        <dbReference type="Pfam" id="PF01300"/>
    </source>
</evidence>